<keyword evidence="6" id="KW-1185">Reference proteome</keyword>
<sequence length="77" mass="8585">MVVPFCDDCGNLLDESPNDTLQCELCGKTAKNMAMHHAQVSTLENLTSETQEQVEIQYARGDIQDDWEGSLDRHGVC</sequence>
<comment type="similarity">
    <text evidence="1">Belongs to the archaeal RpoM/eukaryotic RPA12/RPB9/RPC11 RNA polymerase family.</text>
</comment>
<evidence type="ECO:0000256" key="3">
    <source>
        <dbReference type="ARBA" id="ARBA00022833"/>
    </source>
</evidence>
<proteinExistence type="inferred from homology"/>
<dbReference type="OrthoDB" id="10056816at2759"/>
<name>A0A1L9UK51_ASPBC</name>
<dbReference type="RefSeq" id="XP_067479325.1">
    <property type="nucleotide sequence ID" value="XM_067625005.1"/>
</dbReference>
<protein>
    <submittedName>
        <fullName evidence="5">Uncharacterized protein</fullName>
    </submittedName>
</protein>
<evidence type="ECO:0000256" key="1">
    <source>
        <dbReference type="ARBA" id="ARBA00008925"/>
    </source>
</evidence>
<reference evidence="6" key="1">
    <citation type="journal article" date="2017" name="Genome Biol.">
        <title>Comparative genomics reveals high biological diversity and specific adaptations in the industrially and medically important fungal genus Aspergillus.</title>
        <authorList>
            <person name="de Vries R.P."/>
            <person name="Riley R."/>
            <person name="Wiebenga A."/>
            <person name="Aguilar-Osorio G."/>
            <person name="Amillis S."/>
            <person name="Uchima C.A."/>
            <person name="Anderluh G."/>
            <person name="Asadollahi M."/>
            <person name="Askin M."/>
            <person name="Barry K."/>
            <person name="Battaglia E."/>
            <person name="Bayram O."/>
            <person name="Benocci T."/>
            <person name="Braus-Stromeyer S.A."/>
            <person name="Caldana C."/>
            <person name="Canovas D."/>
            <person name="Cerqueira G.C."/>
            <person name="Chen F."/>
            <person name="Chen W."/>
            <person name="Choi C."/>
            <person name="Clum A."/>
            <person name="Dos Santos R.A."/>
            <person name="Damasio A.R."/>
            <person name="Diallinas G."/>
            <person name="Emri T."/>
            <person name="Fekete E."/>
            <person name="Flipphi M."/>
            <person name="Freyberg S."/>
            <person name="Gallo A."/>
            <person name="Gournas C."/>
            <person name="Habgood R."/>
            <person name="Hainaut M."/>
            <person name="Harispe M.L."/>
            <person name="Henrissat B."/>
            <person name="Hilden K.S."/>
            <person name="Hope R."/>
            <person name="Hossain A."/>
            <person name="Karabika E."/>
            <person name="Karaffa L."/>
            <person name="Karanyi Z."/>
            <person name="Krasevec N."/>
            <person name="Kuo A."/>
            <person name="Kusch H."/>
            <person name="LaButti K."/>
            <person name="Lagendijk E.L."/>
            <person name="Lapidus A."/>
            <person name="Levasseur A."/>
            <person name="Lindquist E."/>
            <person name="Lipzen A."/>
            <person name="Logrieco A.F."/>
            <person name="MacCabe A."/>
            <person name="Maekelae M.R."/>
            <person name="Malavazi I."/>
            <person name="Melin P."/>
            <person name="Meyer V."/>
            <person name="Mielnichuk N."/>
            <person name="Miskei M."/>
            <person name="Molnar A.P."/>
            <person name="Mule G."/>
            <person name="Ngan C.Y."/>
            <person name="Orejas M."/>
            <person name="Orosz E."/>
            <person name="Ouedraogo J.P."/>
            <person name="Overkamp K.M."/>
            <person name="Park H.-S."/>
            <person name="Perrone G."/>
            <person name="Piumi F."/>
            <person name="Punt P.J."/>
            <person name="Ram A.F."/>
            <person name="Ramon A."/>
            <person name="Rauscher S."/>
            <person name="Record E."/>
            <person name="Riano-Pachon D.M."/>
            <person name="Robert V."/>
            <person name="Roehrig J."/>
            <person name="Ruller R."/>
            <person name="Salamov A."/>
            <person name="Salih N.S."/>
            <person name="Samson R.A."/>
            <person name="Sandor E."/>
            <person name="Sanguinetti M."/>
            <person name="Schuetze T."/>
            <person name="Sepcic K."/>
            <person name="Shelest E."/>
            <person name="Sherlock G."/>
            <person name="Sophianopoulou V."/>
            <person name="Squina F.M."/>
            <person name="Sun H."/>
            <person name="Susca A."/>
            <person name="Todd R.B."/>
            <person name="Tsang A."/>
            <person name="Unkles S.E."/>
            <person name="van de Wiele N."/>
            <person name="van Rossen-Uffink D."/>
            <person name="Oliveira J.V."/>
            <person name="Vesth T.C."/>
            <person name="Visser J."/>
            <person name="Yu J.-H."/>
            <person name="Zhou M."/>
            <person name="Andersen M.R."/>
            <person name="Archer D.B."/>
            <person name="Baker S.E."/>
            <person name="Benoit I."/>
            <person name="Brakhage A.A."/>
            <person name="Braus G.H."/>
            <person name="Fischer R."/>
            <person name="Frisvad J.C."/>
            <person name="Goldman G.H."/>
            <person name="Houbraken J."/>
            <person name="Oakley B."/>
            <person name="Pocsi I."/>
            <person name="Scazzocchio C."/>
            <person name="Seiboth B."/>
            <person name="vanKuyk P.A."/>
            <person name="Wortman J."/>
            <person name="Dyer P.S."/>
            <person name="Grigoriev I.V."/>
        </authorList>
    </citation>
    <scope>NUCLEOTIDE SEQUENCE [LARGE SCALE GENOMIC DNA]</scope>
    <source>
        <strain evidence="6">CBS 101740 / IMI 381727 / IBT 21946</strain>
    </source>
</reference>
<dbReference type="EMBL" id="KV878684">
    <property type="protein sequence ID" value="OJJ72077.1"/>
    <property type="molecule type" value="Genomic_DNA"/>
</dbReference>
<dbReference type="GeneID" id="93577493"/>
<keyword evidence="2" id="KW-0479">Metal-binding</keyword>
<keyword evidence="4" id="KW-0804">Transcription</keyword>
<keyword evidence="3" id="KW-0862">Zinc</keyword>
<dbReference type="GO" id="GO:0046872">
    <property type="term" value="F:metal ion binding"/>
    <property type="evidence" value="ECO:0007669"/>
    <property type="project" value="UniProtKB-KW"/>
</dbReference>
<dbReference type="VEuPathDB" id="FungiDB:ASPBRDRAFT_43472"/>
<evidence type="ECO:0000256" key="4">
    <source>
        <dbReference type="ARBA" id="ARBA00023163"/>
    </source>
</evidence>
<dbReference type="STRING" id="767769.A0A1L9UK51"/>
<dbReference type="InterPro" id="IPR019761">
    <property type="entry name" value="DNA-dir_RNA_pol-M_15_CS"/>
</dbReference>
<evidence type="ECO:0000313" key="5">
    <source>
        <dbReference type="EMBL" id="OJJ72077.1"/>
    </source>
</evidence>
<evidence type="ECO:0000256" key="2">
    <source>
        <dbReference type="ARBA" id="ARBA00022723"/>
    </source>
</evidence>
<dbReference type="Proteomes" id="UP000184499">
    <property type="component" value="Unassembled WGS sequence"/>
</dbReference>
<organism evidence="5 6">
    <name type="scientific">Aspergillus brasiliensis (strain CBS 101740 / IMI 381727 / IBT 21946)</name>
    <dbReference type="NCBI Taxonomy" id="767769"/>
    <lineage>
        <taxon>Eukaryota</taxon>
        <taxon>Fungi</taxon>
        <taxon>Dikarya</taxon>
        <taxon>Ascomycota</taxon>
        <taxon>Pezizomycotina</taxon>
        <taxon>Eurotiomycetes</taxon>
        <taxon>Eurotiomycetidae</taxon>
        <taxon>Eurotiales</taxon>
        <taxon>Aspergillaceae</taxon>
        <taxon>Aspergillus</taxon>
        <taxon>Aspergillus subgen. Circumdati</taxon>
    </lineage>
</organism>
<dbReference type="PROSITE" id="PS01030">
    <property type="entry name" value="RNA_POL_M_15KD"/>
    <property type="match status" value="1"/>
</dbReference>
<evidence type="ECO:0000313" key="6">
    <source>
        <dbReference type="Proteomes" id="UP000184499"/>
    </source>
</evidence>
<accession>A0A1L9UK51</accession>
<dbReference type="AlphaFoldDB" id="A0A1L9UK51"/>
<gene>
    <name evidence="5" type="ORF">ASPBRDRAFT_43472</name>
</gene>